<dbReference type="EMBL" id="CP031641">
    <property type="protein sequence ID" value="AXO88589.1"/>
    <property type="molecule type" value="Genomic_DNA"/>
</dbReference>
<reference evidence="1 2" key="1">
    <citation type="submission" date="2018-08" db="EMBL/GenBank/DDBJ databases">
        <authorList>
            <person name="Lee Y."/>
            <person name="Kakembo D."/>
        </authorList>
    </citation>
    <scope>NUCLEOTIDE SEQUENCE [LARGE SCALE GENOMIC DNA]</scope>
    <source>
        <strain evidence="1 2">JBCS1880</strain>
    </source>
</reference>
<dbReference type="AlphaFoldDB" id="A0AAI8PBE6"/>
<gene>
    <name evidence="1" type="ORF">DZC75_11500</name>
</gene>
<accession>A0AAI8PBE6</accession>
<evidence type="ECO:0000313" key="2">
    <source>
        <dbReference type="Proteomes" id="UP000258127"/>
    </source>
</evidence>
<organism evidence="1 2">
    <name type="scientific">Pseudomonas parafulva</name>
    <dbReference type="NCBI Taxonomy" id="157782"/>
    <lineage>
        <taxon>Bacteria</taxon>
        <taxon>Pseudomonadati</taxon>
        <taxon>Pseudomonadota</taxon>
        <taxon>Gammaproteobacteria</taxon>
        <taxon>Pseudomonadales</taxon>
        <taxon>Pseudomonadaceae</taxon>
        <taxon>Pseudomonas</taxon>
    </lineage>
</organism>
<evidence type="ECO:0008006" key="3">
    <source>
        <dbReference type="Google" id="ProtNLM"/>
    </source>
</evidence>
<evidence type="ECO:0000313" key="1">
    <source>
        <dbReference type="EMBL" id="AXO88589.1"/>
    </source>
</evidence>
<dbReference type="Proteomes" id="UP000258127">
    <property type="component" value="Chromosome"/>
</dbReference>
<proteinExistence type="predicted"/>
<keyword evidence="2" id="KW-1185">Reference proteome</keyword>
<protein>
    <recommendedName>
        <fullName evidence="3">Halovibrin HvnA</fullName>
    </recommendedName>
</protein>
<sequence length="421" mass="46246">MAAQALLAQAAVDQGLDVAQGLNARLASTPIRCVRNQPDYACSGVLVKPVLDSRAAIFWEHDIEARARGTEQLEYLRADLAPRGGQGQVGYVLMSHLDARVQGKDYQVRQRPNAAQVYVANWDETQPAQVAIEALYYPAGRSDALLLAQRAQQAWFSRTRQWLPVLRLDSASATSAFGFDQQDQLYSGYALAEQLNVRYRNTATRCRNDTPSYYCNGVLIRATGAADSFRAWNPSPNSVSRNGVSFSYVRADVGTVRLANDQAGFIFKPTDFAVSQPATLRCAYPANAATSSTPNSCRASCLSQGITTVAQWRARYGNSGAGNCAFSMEPRPNAAQFQISVDVRSNGGAHNEMIIAAWPPNIPEKLPIEAIYYPVNGREDQASLIQRQYFSATRRFMPVIRVDLTAGAGAIFIFRPEDQNR</sequence>
<name>A0AAI8PBE6_9PSED</name>